<name>A0A068SQS0_NEOGA</name>
<dbReference type="Proteomes" id="UP000028181">
    <property type="component" value="Chromosome I"/>
</dbReference>
<gene>
    <name evidence="1" type="ORF">RG540_CH23950</name>
</gene>
<dbReference type="EMBL" id="HG938353">
    <property type="protein sequence ID" value="CDN48563.1"/>
    <property type="molecule type" value="Genomic_DNA"/>
</dbReference>
<sequence length="37" mass="4010">MSLEAQGADGCLGLNHEPRRLWNAAKQKVFSATKLAP</sequence>
<dbReference type="HOGENOM" id="CLU_3346332_0_0_5"/>
<proteinExistence type="predicted"/>
<organism evidence="1 2">
    <name type="scientific">Neorhizobium galegae bv. orientalis str. HAMBI 540</name>
    <dbReference type="NCBI Taxonomy" id="1028800"/>
    <lineage>
        <taxon>Bacteria</taxon>
        <taxon>Pseudomonadati</taxon>
        <taxon>Pseudomonadota</taxon>
        <taxon>Alphaproteobacteria</taxon>
        <taxon>Hyphomicrobiales</taxon>
        <taxon>Rhizobiaceae</taxon>
        <taxon>Rhizobium/Agrobacterium group</taxon>
        <taxon>Neorhizobium</taxon>
    </lineage>
</organism>
<reference evidence="2" key="1">
    <citation type="journal article" date="2014" name="BMC Genomics">
        <title>Genome sequencing of two Neorhizobium galegae strains reveals a noeT gene responsible for the unusual acetylation of the nodulation factors.</title>
        <authorList>
            <person name="Osterman J."/>
            <person name="Marsh J."/>
            <person name="Laine P.K."/>
            <person name="Zeng Z."/>
            <person name="Alatalo E."/>
            <person name="Sullivan J.T."/>
            <person name="Young J.P."/>
            <person name="Thomas-Oates J."/>
            <person name="Paulin L."/>
            <person name="Lindstrom K."/>
        </authorList>
    </citation>
    <scope>NUCLEOTIDE SEQUENCE [LARGE SCALE GENOMIC DNA]</scope>
    <source>
        <strain evidence="2">HAMBI 540</strain>
    </source>
</reference>
<evidence type="ECO:0000313" key="2">
    <source>
        <dbReference type="Proteomes" id="UP000028181"/>
    </source>
</evidence>
<accession>A0A068SQS0</accession>
<keyword evidence="2" id="KW-1185">Reference proteome</keyword>
<evidence type="ECO:0000313" key="1">
    <source>
        <dbReference type="EMBL" id="CDN48563.1"/>
    </source>
</evidence>
<dbReference type="KEGG" id="ngg:RG540_CH23950"/>
<dbReference type="AlphaFoldDB" id="A0A068SQS0"/>
<protein>
    <submittedName>
        <fullName evidence="1">Uncharacterized protein</fullName>
    </submittedName>
</protein>